<evidence type="ECO:0000256" key="1">
    <source>
        <dbReference type="SAM" id="MobiDB-lite"/>
    </source>
</evidence>
<dbReference type="Proteomes" id="UP000627573">
    <property type="component" value="Unassembled WGS sequence"/>
</dbReference>
<organism evidence="2 3">
    <name type="scientific">Rhodococcus erythropolis</name>
    <name type="common">Arthrobacter picolinophilus</name>
    <dbReference type="NCBI Taxonomy" id="1833"/>
    <lineage>
        <taxon>Bacteria</taxon>
        <taxon>Bacillati</taxon>
        <taxon>Actinomycetota</taxon>
        <taxon>Actinomycetes</taxon>
        <taxon>Mycobacteriales</taxon>
        <taxon>Nocardiaceae</taxon>
        <taxon>Rhodococcus</taxon>
        <taxon>Rhodococcus erythropolis group</taxon>
    </lineage>
</organism>
<gene>
    <name evidence="2" type="ORF">I3517_00580</name>
</gene>
<keyword evidence="3" id="KW-1185">Reference proteome</keyword>
<dbReference type="RefSeq" id="WP_197940378.1">
    <property type="nucleotide sequence ID" value="NZ_JAECSB010000010.1"/>
</dbReference>
<feature type="compositionally biased region" description="Polar residues" evidence="1">
    <location>
        <begin position="230"/>
        <end position="244"/>
    </location>
</feature>
<feature type="region of interest" description="Disordered" evidence="1">
    <location>
        <begin position="167"/>
        <end position="247"/>
    </location>
</feature>
<name>A0A8I0ZRE5_RHOER</name>
<comment type="caution">
    <text evidence="2">The sequence shown here is derived from an EMBL/GenBank/DDBJ whole genome shotgun (WGS) entry which is preliminary data.</text>
</comment>
<feature type="region of interest" description="Disordered" evidence="1">
    <location>
        <begin position="1"/>
        <end position="21"/>
    </location>
</feature>
<evidence type="ECO:0008006" key="4">
    <source>
        <dbReference type="Google" id="ProtNLM"/>
    </source>
</evidence>
<dbReference type="EMBL" id="JAECSB010000010">
    <property type="protein sequence ID" value="MBH5141112.1"/>
    <property type="molecule type" value="Genomic_DNA"/>
</dbReference>
<dbReference type="AlphaFoldDB" id="A0A8I0ZRE5"/>
<evidence type="ECO:0000313" key="2">
    <source>
        <dbReference type="EMBL" id="MBH5141112.1"/>
    </source>
</evidence>
<reference evidence="2 3" key="1">
    <citation type="submission" date="2020-12" db="EMBL/GenBank/DDBJ databases">
        <title>Draft genome sequence of furan degrading bacterial strain FUR100.</title>
        <authorList>
            <person name="Woiski C."/>
        </authorList>
    </citation>
    <scope>NUCLEOTIDE SEQUENCE [LARGE SCALE GENOMIC DNA]</scope>
    <source>
        <strain evidence="2 3">FUR100</strain>
    </source>
</reference>
<accession>A0A8I0ZRE5</accession>
<sequence>MNDDKQQNPPDSIPTGDKSRGETIYVVDGSNLVGKMRGRAALKHLKSGLAAIEQEFSGCRVVPVVDNKFRGVIHQVGDAEWDSVCARYKITAAPQGLEGRGDRLIHTIVAKELSKGGTVRIISNDAYRDWHEEYAWLTDKNRIIGHTYIKALETWQFPPRNSIIDELRDRRQVPHSPKGRPNPRTEVTLQPRPAVKSETTVRPAPSVKSETIKLGHDTSTTAVQRPPSATPAQTTGTNSTANSPTDDELRGLCAQFSKTMKLNGIEAKEISLYYRTASRWDGRAMLKPVDSRVVTGWHLDHPWVSALTRGSSYILADGAADLWTSGFTELAASTALIITTDDMAMKMVHTTRQDALKSEALTTTSALTPYPGGKEQTRPLVLDRIRASIEQLRCDVP</sequence>
<evidence type="ECO:0000313" key="3">
    <source>
        <dbReference type="Proteomes" id="UP000627573"/>
    </source>
</evidence>
<protein>
    <recommendedName>
        <fullName evidence="4">RNase NYN domain-containing protein</fullName>
    </recommendedName>
</protein>
<proteinExistence type="predicted"/>